<dbReference type="PANTHER" id="PTHR31149:SF10">
    <property type="entry name" value="OS05G0100900 PROTEIN"/>
    <property type="match status" value="1"/>
</dbReference>
<dbReference type="PANTHER" id="PTHR31149">
    <property type="entry name" value="EXPRESSED PROTEIN"/>
    <property type="match status" value="1"/>
</dbReference>
<dbReference type="FunFam" id="2.60.40.2700:FF:000001">
    <property type="entry name" value="Transmembrane protein"/>
    <property type="match status" value="1"/>
</dbReference>
<dbReference type="GO" id="GO:0005886">
    <property type="term" value="C:plasma membrane"/>
    <property type="evidence" value="ECO:0007669"/>
    <property type="project" value="TreeGrafter"/>
</dbReference>
<feature type="compositionally biased region" description="Polar residues" evidence="2">
    <location>
        <begin position="462"/>
        <end position="476"/>
    </location>
</feature>
<feature type="coiled-coil region" evidence="1">
    <location>
        <begin position="47"/>
        <end position="81"/>
    </location>
</feature>
<dbReference type="InterPro" id="IPR056284">
    <property type="entry name" value="AIR9-like_A9"/>
</dbReference>
<dbReference type="EMBL" id="JBAMMX010000017">
    <property type="protein sequence ID" value="KAK6923631.1"/>
    <property type="molecule type" value="Genomic_DNA"/>
</dbReference>
<dbReference type="AlphaFoldDB" id="A0AAN8V4W3"/>
<proteinExistence type="predicted"/>
<evidence type="ECO:0000256" key="2">
    <source>
        <dbReference type="SAM" id="MobiDB-lite"/>
    </source>
</evidence>
<evidence type="ECO:0000259" key="4">
    <source>
        <dbReference type="Pfam" id="PF23197"/>
    </source>
</evidence>
<dbReference type="Gene3D" id="2.60.40.2700">
    <property type="match status" value="1"/>
</dbReference>
<sequence length="763" mass="84074">MHRKNMDNGYGNLGDRFSGLAVNEVSNNSSNSNTINNDNLFQIMKAVEAAEATIKQQVEENNRLRSELQKKTDELEKYKADEPTGQRAHIDDPWSVRIQGPYRAHQTVSSVAAQEGRVSTMDNASLHDLPGMLVLHPEFEDPAHADGHTESSKINGTLKIVPGGQPPVENAGLSQFSSTSTTSPGRYQIEGDYDPRLHLSAQGLMPMAEVNNPSGNWKQEAQIRNDKYVLEKRIAYMRMAFDQQQQDLVDAASKALSYRQDIIEENIRLAYALQDAQQERSTFVSSLLPLLAEYSLQPPVADAQSIVGSLKVLFKHLQEKLSLTETKLKESQYQLASWRSDINHSTLTPSSSPLVGAALTTANNNRLELVAQPTYSPGNMLDSMNTGDLDLLGQRAHQGAVPKNLEYDDAGRYSPLASRKSAGLDDAGHTVASRGDTVKFSDPVSSSEIEDPDPEGHHNETEPSSGWTAGNSQYTTTRDDPNSYSPFLPPVLEEPSSSFSEAADDDPLPAIDGLQISGEAFPGQELQACGYSINGTTSCNFEWVRYLEDGSVNYIEGAKQPNYLVTADDVDTYLAIEVQPLDDRKRKGELVKVFANENKKITCDSEMHEHIEKNHYNGQASYKLFLSAGYLDIWEPAILTIKRDGYSIKCTGSNGGTITEKFSPTTSVVIPYGTATEFSIVNPNGEAHSLRVENSSEIIQLEGKGRKRVCFSSKEGALVVTGDMTHIFPNWQNEHLSGLVNEQLIFNYLTCKIEVVLNSKQKG</sequence>
<organism evidence="5 6">
    <name type="scientific">Dillenia turbinata</name>
    <dbReference type="NCBI Taxonomy" id="194707"/>
    <lineage>
        <taxon>Eukaryota</taxon>
        <taxon>Viridiplantae</taxon>
        <taxon>Streptophyta</taxon>
        <taxon>Embryophyta</taxon>
        <taxon>Tracheophyta</taxon>
        <taxon>Spermatophyta</taxon>
        <taxon>Magnoliopsida</taxon>
        <taxon>eudicotyledons</taxon>
        <taxon>Gunneridae</taxon>
        <taxon>Pentapetalae</taxon>
        <taxon>Dilleniales</taxon>
        <taxon>Dilleniaceae</taxon>
        <taxon>Dillenia</taxon>
    </lineage>
</organism>
<evidence type="ECO:0000313" key="6">
    <source>
        <dbReference type="Proteomes" id="UP001370490"/>
    </source>
</evidence>
<accession>A0AAN8V4W3</accession>
<comment type="caution">
    <text evidence="5">The sequence shown here is derived from an EMBL/GenBank/DDBJ whole genome shotgun (WGS) entry which is preliminary data.</text>
</comment>
<keyword evidence="6" id="KW-1185">Reference proteome</keyword>
<dbReference type="InterPro" id="IPR055474">
    <property type="entry name" value="DUF7046"/>
</dbReference>
<gene>
    <name evidence="5" type="ORF">RJ641_009831</name>
</gene>
<feature type="domain" description="AIR9-like A9" evidence="4">
    <location>
        <begin position="513"/>
        <end position="593"/>
    </location>
</feature>
<protein>
    <submittedName>
        <fullName evidence="5">Uncharacterized protein</fullName>
    </submittedName>
</protein>
<dbReference type="Pfam" id="PF23080">
    <property type="entry name" value="DUF7046"/>
    <property type="match status" value="1"/>
</dbReference>
<evidence type="ECO:0000259" key="3">
    <source>
        <dbReference type="Pfam" id="PF23080"/>
    </source>
</evidence>
<dbReference type="Pfam" id="PF23197">
    <property type="entry name" value="IG_AIR9"/>
    <property type="match status" value="1"/>
</dbReference>
<feature type="region of interest" description="Disordered" evidence="2">
    <location>
        <begin position="418"/>
        <end position="514"/>
    </location>
</feature>
<keyword evidence="1" id="KW-0175">Coiled coil</keyword>
<evidence type="ECO:0000313" key="5">
    <source>
        <dbReference type="EMBL" id="KAK6923631.1"/>
    </source>
</evidence>
<dbReference type="Proteomes" id="UP001370490">
    <property type="component" value="Unassembled WGS sequence"/>
</dbReference>
<name>A0AAN8V4W3_9MAGN</name>
<reference evidence="5 6" key="1">
    <citation type="submission" date="2023-12" db="EMBL/GenBank/DDBJ databases">
        <title>A high-quality genome assembly for Dillenia turbinata (Dilleniales).</title>
        <authorList>
            <person name="Chanderbali A."/>
        </authorList>
    </citation>
    <scope>NUCLEOTIDE SEQUENCE [LARGE SCALE GENOMIC DNA]</scope>
    <source>
        <strain evidence="5">LSX21</strain>
        <tissue evidence="5">Leaf</tissue>
    </source>
</reference>
<feature type="domain" description="DUF7046" evidence="3">
    <location>
        <begin position="627"/>
        <end position="699"/>
    </location>
</feature>
<evidence type="ECO:0000256" key="1">
    <source>
        <dbReference type="SAM" id="Coils"/>
    </source>
</evidence>